<dbReference type="HOGENOM" id="CLU_061834_1_1_1"/>
<dbReference type="STRING" id="1173701.A0A066XH74"/>
<dbReference type="EMBL" id="JMSE01000658">
    <property type="protein sequence ID" value="KDN68538.1"/>
    <property type="molecule type" value="Genomic_DNA"/>
</dbReference>
<dbReference type="InterPro" id="IPR012337">
    <property type="entry name" value="RNaseH-like_sf"/>
</dbReference>
<dbReference type="GO" id="GO:0006139">
    <property type="term" value="P:nucleobase-containing compound metabolic process"/>
    <property type="evidence" value="ECO:0007669"/>
    <property type="project" value="InterPro"/>
</dbReference>
<dbReference type="Proteomes" id="UP000027238">
    <property type="component" value="Unassembled WGS sequence"/>
</dbReference>
<keyword evidence="2" id="KW-0540">Nuclease</keyword>
<dbReference type="PANTHER" id="PTHR43040">
    <property type="entry name" value="RIBONUCLEASE D"/>
    <property type="match status" value="1"/>
</dbReference>
<evidence type="ECO:0000259" key="1">
    <source>
        <dbReference type="SMART" id="SM00474"/>
    </source>
</evidence>
<dbReference type="SMART" id="SM00474">
    <property type="entry name" value="35EXOc"/>
    <property type="match status" value="1"/>
</dbReference>
<dbReference type="InterPro" id="IPR036397">
    <property type="entry name" value="RNaseH_sf"/>
</dbReference>
<dbReference type="Pfam" id="PF01612">
    <property type="entry name" value="DNA_pol_A_exo1"/>
    <property type="match status" value="1"/>
</dbReference>
<dbReference type="PANTHER" id="PTHR43040:SF1">
    <property type="entry name" value="RIBONUCLEASE D"/>
    <property type="match status" value="1"/>
</dbReference>
<dbReference type="eggNOG" id="KOG2405">
    <property type="taxonomic scope" value="Eukaryota"/>
</dbReference>
<dbReference type="GO" id="GO:0003676">
    <property type="term" value="F:nucleic acid binding"/>
    <property type="evidence" value="ECO:0007669"/>
    <property type="project" value="InterPro"/>
</dbReference>
<feature type="domain" description="3'-5' exonuclease" evidence="1">
    <location>
        <begin position="20"/>
        <end position="225"/>
    </location>
</feature>
<dbReference type="GO" id="GO:0008408">
    <property type="term" value="F:3'-5' exonuclease activity"/>
    <property type="evidence" value="ECO:0007669"/>
    <property type="project" value="InterPro"/>
</dbReference>
<dbReference type="Gene3D" id="3.30.420.10">
    <property type="entry name" value="Ribonuclease H-like superfamily/Ribonuclease H"/>
    <property type="match status" value="1"/>
</dbReference>
<evidence type="ECO:0000313" key="3">
    <source>
        <dbReference type="Proteomes" id="UP000027238"/>
    </source>
</evidence>
<reference evidence="3" key="1">
    <citation type="journal article" date="2014" name="Genome Announc.">
        <title>Draft genome sequence of Colletotrichum sublineola, a destructive pathogen of cultivated sorghum.</title>
        <authorList>
            <person name="Baroncelli R."/>
            <person name="Sanz-Martin J.M."/>
            <person name="Rech G.E."/>
            <person name="Sukno S.A."/>
            <person name="Thon M.R."/>
        </authorList>
    </citation>
    <scope>NUCLEOTIDE SEQUENCE [LARGE SCALE GENOMIC DNA]</scope>
    <source>
        <strain evidence="3">TX430BB</strain>
    </source>
</reference>
<dbReference type="AlphaFoldDB" id="A0A066XH74"/>
<sequence>MAASVLQRSQTTEMTEFPAYSLVDAPEAISDLMDTLYNLPGEVPALYVDLEGENLSREGTISILQIYISPRKHAYIIEIRALGHTAFLTPGHKYNQTLQSVLECSEVTKVFFDVRNDSDALFAHFGIKLDGVQDLQLMEFASRESRKSFLCGLAKCVDRDSPLSPEERQKWGNIKDTGRRLFDPPSGGSYAVFNKRPLPRDILLYCIQDVQYLPQLWLVYNQKLTPDSRLQVIRESQARIKLSQSANFNGQGRHMVLPPAGWAS</sequence>
<protein>
    <submittedName>
        <fullName evidence="2">Putative 3'-5' exonuclease</fullName>
    </submittedName>
</protein>
<keyword evidence="2" id="KW-0269">Exonuclease</keyword>
<keyword evidence="2" id="KW-0378">Hydrolase</keyword>
<gene>
    <name evidence="2" type="ORF">CSUB01_11254</name>
</gene>
<accession>A0A066XH74</accession>
<evidence type="ECO:0000313" key="2">
    <source>
        <dbReference type="EMBL" id="KDN68538.1"/>
    </source>
</evidence>
<keyword evidence="3" id="KW-1185">Reference proteome</keyword>
<dbReference type="SUPFAM" id="SSF53098">
    <property type="entry name" value="Ribonuclease H-like"/>
    <property type="match status" value="1"/>
</dbReference>
<dbReference type="InterPro" id="IPR002562">
    <property type="entry name" value="3'-5'_exonuclease_dom"/>
</dbReference>
<name>A0A066XH74_COLSU</name>
<comment type="caution">
    <text evidence="2">The sequence shown here is derived from an EMBL/GenBank/DDBJ whole genome shotgun (WGS) entry which is preliminary data.</text>
</comment>
<proteinExistence type="predicted"/>
<dbReference type="OrthoDB" id="26838at2759"/>
<dbReference type="OMA" id="ATCVRND"/>
<organism evidence="2 3">
    <name type="scientific">Colletotrichum sublineola</name>
    <name type="common">Sorghum anthracnose fungus</name>
    <dbReference type="NCBI Taxonomy" id="1173701"/>
    <lineage>
        <taxon>Eukaryota</taxon>
        <taxon>Fungi</taxon>
        <taxon>Dikarya</taxon>
        <taxon>Ascomycota</taxon>
        <taxon>Pezizomycotina</taxon>
        <taxon>Sordariomycetes</taxon>
        <taxon>Hypocreomycetidae</taxon>
        <taxon>Glomerellales</taxon>
        <taxon>Glomerellaceae</taxon>
        <taxon>Colletotrichum</taxon>
        <taxon>Colletotrichum graminicola species complex</taxon>
    </lineage>
</organism>